<sequence>MKLFSLNTRKLLDTLPIRTVPLADDAWKGSLLERGEEVVLRLRDEMDTVSFTTAPCADYDTAALDALGGFNRFTFEKAMANPLPPLRLIALNDATVVGNACCVVDDSGTLILESLWPALRGNPFLHLAGMPDVQALGAGPEGGAVPVDEPAVLLCHHSCNNYYHWHQDALGIVVFLRKTGLLDRVRLVVPTLRPWQRRSLELLGVEAGRVVELGNRPHRFSRLLLTSMTFEPSWLPNRWTRATYATILKAVRPGADGGSRAGIAAGGGTNRLYLSRRDSGARLLIEEDALIKRLADCGFTILEASGLTYDQQVLAFADADIVVASHGAGLTNLGFCRKSTLVLELFPHGFLNAPHYFLMSRAFDLDYHMLVSRRVGRGSVHTSWSLDVDDTVARVRRLHLGAFGSDPDRTAATDTGKAGWTGPLHIDFSSGAIDAAPARFTGFSAAEGWGSWADGTLASITFDAPLPREVRLSCLCSYFGPGVARGVRFRLGEEVRSPAISGGEGTIELAFDNPTRERVLWIEAPAACPPTFLDPNATDQRHLSIGFKWISVHTDAMAAPPVASTASE</sequence>
<comment type="subcellular location">
    <subcellularLocation>
        <location evidence="1">Membrane</location>
        <topology evidence="1">Single-pass membrane protein</topology>
    </subcellularLocation>
</comment>
<comment type="caution">
    <text evidence="10">The sequence shown here is derived from an EMBL/GenBank/DDBJ whole genome shotgun (WGS) entry which is preliminary data.</text>
</comment>
<evidence type="ECO:0000256" key="1">
    <source>
        <dbReference type="ARBA" id="ARBA00004167"/>
    </source>
</evidence>
<reference evidence="11" key="1">
    <citation type="journal article" date="2019" name="Int. J. Syst. Evol. Microbiol.">
        <title>The Global Catalogue of Microorganisms (GCM) 10K type strain sequencing project: providing services to taxonomists for standard genome sequencing and annotation.</title>
        <authorList>
            <consortium name="The Broad Institute Genomics Platform"/>
            <consortium name="The Broad Institute Genome Sequencing Center for Infectious Disease"/>
            <person name="Wu L."/>
            <person name="Ma J."/>
        </authorList>
    </citation>
    <scope>NUCLEOTIDE SEQUENCE [LARGE SCALE GENOMIC DNA]</scope>
    <source>
        <strain evidence="11">CCUG 58760</strain>
    </source>
</reference>
<dbReference type="RefSeq" id="WP_376995265.1">
    <property type="nucleotide sequence ID" value="NZ_JBHSLC010000017.1"/>
</dbReference>
<dbReference type="Pfam" id="PF22895">
    <property type="entry name" value="DUF7024"/>
    <property type="match status" value="1"/>
</dbReference>
<evidence type="ECO:0000259" key="9">
    <source>
        <dbReference type="Pfam" id="PF22895"/>
    </source>
</evidence>
<keyword evidence="7" id="KW-0325">Glycoprotein</keyword>
<dbReference type="InterPro" id="IPR007657">
    <property type="entry name" value="Glycosyltransferase_61"/>
</dbReference>
<keyword evidence="3" id="KW-0808">Transferase</keyword>
<feature type="domain" description="DUF7024" evidence="9">
    <location>
        <begin position="427"/>
        <end position="553"/>
    </location>
</feature>
<gene>
    <name evidence="10" type="ORF">ACFPMG_11500</name>
</gene>
<dbReference type="EMBL" id="JBHSLC010000017">
    <property type="protein sequence ID" value="MFC5355632.1"/>
    <property type="molecule type" value="Genomic_DNA"/>
</dbReference>
<keyword evidence="2" id="KW-0328">Glycosyltransferase</keyword>
<evidence type="ECO:0000256" key="6">
    <source>
        <dbReference type="ARBA" id="ARBA00023136"/>
    </source>
</evidence>
<keyword evidence="5" id="KW-1133">Transmembrane helix</keyword>
<evidence type="ECO:0000256" key="4">
    <source>
        <dbReference type="ARBA" id="ARBA00022692"/>
    </source>
</evidence>
<dbReference type="PANTHER" id="PTHR20961:SF38">
    <property type="entry name" value="PROTEIN O-LINKED-MANNOSE BETA-1,4-N-ACETYLGLUCOSAMINYLTRANSFERASE 2"/>
    <property type="match status" value="1"/>
</dbReference>
<evidence type="ECO:0000313" key="10">
    <source>
        <dbReference type="EMBL" id="MFC5355632.1"/>
    </source>
</evidence>
<evidence type="ECO:0000256" key="5">
    <source>
        <dbReference type="ARBA" id="ARBA00022989"/>
    </source>
</evidence>
<evidence type="ECO:0000256" key="3">
    <source>
        <dbReference type="ARBA" id="ARBA00022679"/>
    </source>
</evidence>
<evidence type="ECO:0000256" key="2">
    <source>
        <dbReference type="ARBA" id="ARBA00022676"/>
    </source>
</evidence>
<dbReference type="InterPro" id="IPR054288">
    <property type="entry name" value="DUF7024"/>
</dbReference>
<dbReference type="PANTHER" id="PTHR20961">
    <property type="entry name" value="GLYCOSYLTRANSFERASE"/>
    <property type="match status" value="1"/>
</dbReference>
<dbReference type="Proteomes" id="UP001596166">
    <property type="component" value="Unassembled WGS sequence"/>
</dbReference>
<evidence type="ECO:0000256" key="7">
    <source>
        <dbReference type="ARBA" id="ARBA00023180"/>
    </source>
</evidence>
<keyword evidence="6" id="KW-0472">Membrane</keyword>
<accession>A0ABW0G3I6</accession>
<keyword evidence="4" id="KW-0812">Transmembrane</keyword>
<keyword evidence="11" id="KW-1185">Reference proteome</keyword>
<organism evidence="10 11">
    <name type="scientific">Azospirillum himalayense</name>
    <dbReference type="NCBI Taxonomy" id="654847"/>
    <lineage>
        <taxon>Bacteria</taxon>
        <taxon>Pseudomonadati</taxon>
        <taxon>Pseudomonadota</taxon>
        <taxon>Alphaproteobacteria</taxon>
        <taxon>Rhodospirillales</taxon>
        <taxon>Azospirillaceae</taxon>
        <taxon>Azospirillum</taxon>
    </lineage>
</organism>
<protein>
    <submittedName>
        <fullName evidence="10">DUF7024 domain-containing protein</fullName>
    </submittedName>
</protein>
<feature type="domain" description="Glycosyltransferase 61 catalytic" evidence="8">
    <location>
        <begin position="162"/>
        <end position="342"/>
    </location>
</feature>
<evidence type="ECO:0000259" key="8">
    <source>
        <dbReference type="Pfam" id="PF04577"/>
    </source>
</evidence>
<proteinExistence type="predicted"/>
<dbReference type="Pfam" id="PF04577">
    <property type="entry name" value="Glyco_transf_61"/>
    <property type="match status" value="1"/>
</dbReference>
<name>A0ABW0G3I6_9PROT</name>
<dbReference type="InterPro" id="IPR049625">
    <property type="entry name" value="Glyco_transf_61_cat"/>
</dbReference>
<evidence type="ECO:0000313" key="11">
    <source>
        <dbReference type="Proteomes" id="UP001596166"/>
    </source>
</evidence>